<keyword evidence="3" id="KW-0456">Lyase</keyword>
<organism evidence="3 4">
    <name type="scientific">Reyranella aquatilis</name>
    <dbReference type="NCBI Taxonomy" id="2035356"/>
    <lineage>
        <taxon>Bacteria</taxon>
        <taxon>Pseudomonadati</taxon>
        <taxon>Pseudomonadota</taxon>
        <taxon>Alphaproteobacteria</taxon>
        <taxon>Hyphomicrobiales</taxon>
        <taxon>Reyranellaceae</taxon>
        <taxon>Reyranella</taxon>
    </lineage>
</organism>
<dbReference type="PANTHER" id="PTHR10672:SF3">
    <property type="entry name" value="PROTEIN HU-LI TAI SHAO"/>
    <property type="match status" value="1"/>
</dbReference>
<feature type="domain" description="Class II aldolase/adducin N-terminal" evidence="2">
    <location>
        <begin position="34"/>
        <end position="215"/>
    </location>
</feature>
<keyword evidence="4" id="KW-1185">Reference proteome</keyword>
<evidence type="ECO:0000313" key="4">
    <source>
        <dbReference type="Proteomes" id="UP001198862"/>
    </source>
</evidence>
<name>A0ABS8KXM1_9HYPH</name>
<evidence type="ECO:0000259" key="2">
    <source>
        <dbReference type="SMART" id="SM01007"/>
    </source>
</evidence>
<comment type="similarity">
    <text evidence="1">Belongs to the aldolase class II family.</text>
</comment>
<protein>
    <submittedName>
        <fullName evidence="3">Aldolase</fullName>
        <ecNumber evidence="3">4.1.2.-</ecNumber>
    </submittedName>
</protein>
<sequence>MAAIAGSRIIGAAKPSKMELTKMLANDPVTQARIDLTTALRAAARHGLNEGVCNHFSMTVPGREELFLVNPQGLHWSEITPSDIVMADGEGNIVEGKYEVEPTAFYIHARIHAGNPRAKVVLHTHMPYATALTSIRDGRIEMCTQNAFRYWGRIAYDENYGGVALSNDEGERMCRAMGDKDILFLRNHGVIVSGPTVAQAYDDLYYLERAAMVQVLAMQTGRELHNIDEAMAEHTARQIAGEAQQAFLHFESLKRMLDRDEAGWSRLTAVEGR</sequence>
<dbReference type="InterPro" id="IPR001303">
    <property type="entry name" value="Aldolase_II/adducin_N"/>
</dbReference>
<dbReference type="SMART" id="SM01007">
    <property type="entry name" value="Aldolase_II"/>
    <property type="match status" value="1"/>
</dbReference>
<dbReference type="Gene3D" id="3.40.225.10">
    <property type="entry name" value="Class II aldolase/adducin N-terminal domain"/>
    <property type="match status" value="1"/>
</dbReference>
<dbReference type="EC" id="4.1.2.-" evidence="3"/>
<dbReference type="Proteomes" id="UP001198862">
    <property type="component" value="Unassembled WGS sequence"/>
</dbReference>
<dbReference type="NCBIfam" id="NF005068">
    <property type="entry name" value="PRK06486.1"/>
    <property type="match status" value="1"/>
</dbReference>
<evidence type="ECO:0000313" key="3">
    <source>
        <dbReference type="EMBL" id="MCC8430839.1"/>
    </source>
</evidence>
<accession>A0ABS8KXM1</accession>
<dbReference type="InterPro" id="IPR051017">
    <property type="entry name" value="Aldolase-II_Adducin_sf"/>
</dbReference>
<dbReference type="Pfam" id="PF00596">
    <property type="entry name" value="Aldolase_II"/>
    <property type="match status" value="1"/>
</dbReference>
<dbReference type="GO" id="GO:0016829">
    <property type="term" value="F:lyase activity"/>
    <property type="evidence" value="ECO:0007669"/>
    <property type="project" value="UniProtKB-KW"/>
</dbReference>
<reference evidence="3 4" key="1">
    <citation type="submission" date="2021-11" db="EMBL/GenBank/DDBJ databases">
        <authorList>
            <person name="Lee D.-H."/>
            <person name="Kim S.-B."/>
        </authorList>
    </citation>
    <scope>NUCLEOTIDE SEQUENCE [LARGE SCALE GENOMIC DNA]</scope>
    <source>
        <strain evidence="3 4">KCTC 52223</strain>
    </source>
</reference>
<gene>
    <name evidence="3" type="ORF">LJ725_17850</name>
</gene>
<dbReference type="InterPro" id="IPR036409">
    <property type="entry name" value="Aldolase_II/adducin_N_sf"/>
</dbReference>
<comment type="caution">
    <text evidence="3">The sequence shown here is derived from an EMBL/GenBank/DDBJ whole genome shotgun (WGS) entry which is preliminary data.</text>
</comment>
<dbReference type="EMBL" id="JAJISD010000007">
    <property type="protein sequence ID" value="MCC8430839.1"/>
    <property type="molecule type" value="Genomic_DNA"/>
</dbReference>
<dbReference type="SUPFAM" id="SSF53639">
    <property type="entry name" value="AraD/HMP-PK domain-like"/>
    <property type="match status" value="1"/>
</dbReference>
<dbReference type="PANTHER" id="PTHR10672">
    <property type="entry name" value="ADDUCIN"/>
    <property type="match status" value="1"/>
</dbReference>
<dbReference type="NCBIfam" id="NF005451">
    <property type="entry name" value="PRK07044.1"/>
    <property type="match status" value="1"/>
</dbReference>
<proteinExistence type="inferred from homology"/>
<evidence type="ECO:0000256" key="1">
    <source>
        <dbReference type="ARBA" id="ARBA00037961"/>
    </source>
</evidence>